<dbReference type="Pfam" id="PF11715">
    <property type="entry name" value="Beta-prop_Nup120_160"/>
    <property type="match status" value="1"/>
</dbReference>
<keyword evidence="4" id="KW-0853">WD repeat</keyword>
<dbReference type="Pfam" id="PF23300">
    <property type="entry name" value="HEAT_Nup120"/>
    <property type="match status" value="1"/>
</dbReference>
<dbReference type="Proteomes" id="UP000192596">
    <property type="component" value="Unassembled WGS sequence"/>
</dbReference>
<keyword evidence="3" id="KW-0539">Nucleus</keyword>
<dbReference type="InterPro" id="IPR021717">
    <property type="entry name" value="Nucleoporin_Nup160"/>
</dbReference>
<feature type="repeat" description="WD" evidence="4">
    <location>
        <begin position="252"/>
        <end position="293"/>
    </location>
</feature>
<evidence type="ECO:0000256" key="3">
    <source>
        <dbReference type="ARBA" id="ARBA00023242"/>
    </source>
</evidence>
<dbReference type="InterPro" id="IPR056548">
    <property type="entry name" value="HEAT_Nup120"/>
</dbReference>
<feature type="domain" description="Nucleoporin Nup120 helical" evidence="6">
    <location>
        <begin position="687"/>
        <end position="802"/>
    </location>
</feature>
<dbReference type="PROSITE" id="PS50082">
    <property type="entry name" value="WD_REPEATS_2"/>
    <property type="match status" value="1"/>
</dbReference>
<dbReference type="GO" id="GO:0017056">
    <property type="term" value="F:structural constituent of nuclear pore"/>
    <property type="evidence" value="ECO:0007669"/>
    <property type="project" value="TreeGrafter"/>
</dbReference>
<protein>
    <submittedName>
        <fullName evidence="8">Uncharacterized protein</fullName>
    </submittedName>
</protein>
<evidence type="ECO:0000256" key="1">
    <source>
        <dbReference type="ARBA" id="ARBA00004123"/>
    </source>
</evidence>
<reference evidence="9" key="1">
    <citation type="submission" date="2017-03" db="EMBL/GenBank/DDBJ databases">
        <title>Genomes of endolithic fungi from Antarctica.</title>
        <authorList>
            <person name="Coleine C."/>
            <person name="Masonjones S."/>
            <person name="Stajich J.E."/>
        </authorList>
    </citation>
    <scope>NUCLEOTIDE SEQUENCE [LARGE SCALE GENOMIC DNA]</scope>
    <source>
        <strain evidence="9">CCFEE 5527</strain>
    </source>
</reference>
<dbReference type="OrthoDB" id="67716at2759"/>
<dbReference type="GO" id="GO:0005643">
    <property type="term" value="C:nuclear pore"/>
    <property type="evidence" value="ECO:0007669"/>
    <property type="project" value="UniProtKB-ARBA"/>
</dbReference>
<evidence type="ECO:0000256" key="2">
    <source>
        <dbReference type="ARBA" id="ARBA00022448"/>
    </source>
</evidence>
<keyword evidence="9" id="KW-1185">Reference proteome</keyword>
<dbReference type="AlphaFoldDB" id="A0A1V8TLP4"/>
<dbReference type="InterPro" id="IPR048884">
    <property type="entry name" value="Nup120_helical"/>
</dbReference>
<dbReference type="InterPro" id="IPR001680">
    <property type="entry name" value="WD40_rpt"/>
</dbReference>
<proteinExistence type="predicted"/>
<sequence>MPSSAYAPILHASVPVSLSPSTPSKTLHIPTTTSLTTALFTGSRKRAHDEISGLDEEEYTSKYLATESSIFFRPAEKFPRCLLWRVLEGRKVVEVRSVDLLKEKDNGDEDGLVFRIELSAPAMKGGVALADLDGGDGVEVFVLTDAKELVTVTLGKNLLAGRELPRSFEASNVVAKYSPSGLGFRHAFRMIAATSTEVMVSLNDGGLLQLERSAGESGAMWRETLYGESSWSGTLKGLVKLQRRHTVQFGELELETSAVVGIAKSPAGGVVWTVGLDHTLKAWSTKTGKVVLHMDMLNEKLERDAQRSSKYVMAAEQGTTIRIVQTPSSGAEDAVSRGEDGGRYYIAVHSPREHQFKLYEITSTFSSIDGESVRCSDLHPQAKLIPPIGELMNTNIWHLEDFHVAPGVEMEDSQIWLSARSGAQCRTLMLTIDALDDRETYMQSQFRTGWTAVGPGTLTIDHLRQIADFPGQTSSSSSDAAMTPTERWTSFLFYPERFSTVSIETALTVYRKRRKLSGAPNNSLGAGQVCLQERLAMAVTSKILLQRSANDGPDYDKYHAEVHAQWVALYSVLENFHNRRLEPLSLAYDQQSGLAWDVAADFASPVRSIDRLELLCQNPRLLDANLQDNIAPDVVQEVFPEPNGPETALMVLLDAASTLRRALSHDTNDIFSRLARHDAIMYGDDIDHGRLQALCDSSDVGREVPTEDYNELEANLAPLEGIAGLSGQLVLSAIDLLDDMVKVKDQSRELEVCEFGTKVSVAIAQQSLQQTEKLILDLLMLVAFFAGDLEEGDLSDDFIDAEESIFRALMVKLRHVSLRLWTVSHSYTERSGPEAGPGLTATLYEHFFMSEWDAQSVQGAGDDMATSLTIWNKRWINGLDMYRKWSANTLHIFSMLLQSKLYDLATDFARFLDDSPWSSYLQGRLSLVLADYEAAAVSFDHAAEGLSSNKDIIAQLDSASLLSPNEQRFFGDGEARYYQGIATLFSDLKVYSHTGDFASKALRHVHGAGSLEKRLLDIDFRNSQSDSPFQARIDNDVEEVRLMKLKVFRDEIADQWFDALVKTGRFVEAYDALRKTSTEKEAENLQQLVAACVKYDAVPTLLDLRFTDEHADMIDAALADLAHKNPASVSKPFHQILYTFRTSRSNFRGAAAVLHEHLGRLRHSADTRYQDPEDETVLQVYLLLINTLACCGKGEEWFLAEPVEGLSETGDVRKLITLEDVRRGYAKELDMRSDLVMGRFAVGDELDVL</sequence>
<dbReference type="InterPro" id="IPR011047">
    <property type="entry name" value="Quinoprotein_ADH-like_sf"/>
</dbReference>
<dbReference type="PANTHER" id="PTHR21286:SF0">
    <property type="entry name" value="NUCLEAR PORE COMPLEX PROTEIN NUP160"/>
    <property type="match status" value="1"/>
</dbReference>
<dbReference type="InParanoid" id="A0A1V8TLP4"/>
<dbReference type="EMBL" id="NAJO01000005">
    <property type="protein sequence ID" value="OQO12295.1"/>
    <property type="molecule type" value="Genomic_DNA"/>
</dbReference>
<dbReference type="Gene3D" id="2.130.10.10">
    <property type="entry name" value="YVTN repeat-like/Quinoprotein amine dehydrogenase"/>
    <property type="match status" value="1"/>
</dbReference>
<feature type="domain" description="Nucleoporin nup120-like HEAT repeat" evidence="7">
    <location>
        <begin position="892"/>
        <end position="1093"/>
    </location>
</feature>
<accession>A0A1V8TLP4</accession>
<dbReference type="InterPro" id="IPR015943">
    <property type="entry name" value="WD40/YVTN_repeat-like_dom_sf"/>
</dbReference>
<evidence type="ECO:0000256" key="4">
    <source>
        <dbReference type="PROSITE-ProRule" id="PRU00221"/>
    </source>
</evidence>
<dbReference type="PANTHER" id="PTHR21286">
    <property type="entry name" value="NUCLEAR PORE COMPLEX PROTEIN NUP160"/>
    <property type="match status" value="1"/>
</dbReference>
<keyword evidence="2" id="KW-0813">Transport</keyword>
<name>A0A1V8TLP4_9PEZI</name>
<comment type="subcellular location">
    <subcellularLocation>
        <location evidence="1">Nucleus</location>
    </subcellularLocation>
</comment>
<evidence type="ECO:0000259" key="5">
    <source>
        <dbReference type="Pfam" id="PF11715"/>
    </source>
</evidence>
<comment type="caution">
    <text evidence="8">The sequence shown here is derived from an EMBL/GenBank/DDBJ whole genome shotgun (WGS) entry which is preliminary data.</text>
</comment>
<organism evidence="8 9">
    <name type="scientific">Cryoendolithus antarcticus</name>
    <dbReference type="NCBI Taxonomy" id="1507870"/>
    <lineage>
        <taxon>Eukaryota</taxon>
        <taxon>Fungi</taxon>
        <taxon>Dikarya</taxon>
        <taxon>Ascomycota</taxon>
        <taxon>Pezizomycotina</taxon>
        <taxon>Dothideomycetes</taxon>
        <taxon>Dothideomycetidae</taxon>
        <taxon>Cladosporiales</taxon>
        <taxon>Cladosporiaceae</taxon>
        <taxon>Cryoendolithus</taxon>
    </lineage>
</organism>
<gene>
    <name evidence="8" type="ORF">B0A48_02936</name>
</gene>
<dbReference type="Pfam" id="PF21486">
    <property type="entry name" value="NUP120_helical"/>
    <property type="match status" value="1"/>
</dbReference>
<dbReference type="STRING" id="1507870.A0A1V8TLP4"/>
<dbReference type="SUPFAM" id="SSF50998">
    <property type="entry name" value="Quinoprotein alcohol dehydrogenase-like"/>
    <property type="match status" value="1"/>
</dbReference>
<evidence type="ECO:0000259" key="6">
    <source>
        <dbReference type="Pfam" id="PF21486"/>
    </source>
</evidence>
<dbReference type="InterPro" id="IPR059141">
    <property type="entry name" value="Beta-prop_Nup120_160"/>
</dbReference>
<evidence type="ECO:0000259" key="7">
    <source>
        <dbReference type="Pfam" id="PF23300"/>
    </source>
</evidence>
<evidence type="ECO:0000313" key="8">
    <source>
        <dbReference type="EMBL" id="OQO12295.1"/>
    </source>
</evidence>
<evidence type="ECO:0000313" key="9">
    <source>
        <dbReference type="Proteomes" id="UP000192596"/>
    </source>
</evidence>
<feature type="domain" description="Nucleoporin Nup120/160 beta-propeller" evidence="5">
    <location>
        <begin position="80"/>
        <end position="613"/>
    </location>
</feature>